<dbReference type="Proteomes" id="UP001064632">
    <property type="component" value="Chromosome"/>
</dbReference>
<evidence type="ECO:0000313" key="3">
    <source>
        <dbReference type="Proteomes" id="UP001064632"/>
    </source>
</evidence>
<dbReference type="Gene3D" id="3.10.450.50">
    <property type="match status" value="1"/>
</dbReference>
<dbReference type="InterPro" id="IPR032710">
    <property type="entry name" value="NTF2-like_dom_sf"/>
</dbReference>
<dbReference type="Pfam" id="PF12893">
    <property type="entry name" value="Lumazine_bd_2"/>
    <property type="match status" value="1"/>
</dbReference>
<evidence type="ECO:0000313" key="2">
    <source>
        <dbReference type="EMBL" id="UXI67248.1"/>
    </source>
</evidence>
<dbReference type="SUPFAM" id="SSF54427">
    <property type="entry name" value="NTF2-like"/>
    <property type="match status" value="1"/>
</dbReference>
<keyword evidence="3" id="KW-1185">Reference proteome</keyword>
<gene>
    <name evidence="2" type="ORF">N4264_21285</name>
</gene>
<dbReference type="EMBL" id="CP104694">
    <property type="protein sequence ID" value="UXI67248.1"/>
    <property type="molecule type" value="Genomic_DNA"/>
</dbReference>
<sequence>MFKRAFFTLLTVIPSAASLAATVTLTEADQAAVRKAATDYAQGWYTGDRDRMASSLHDSLAKRAYLPDKTGKRSLNQMDKATLLAGNRPENAAKYANAPKRTDIEILDGFGNAATVRLQMDGWVDYMHVVRSETGEWRIINVLWELTPK</sequence>
<evidence type="ECO:0000256" key="1">
    <source>
        <dbReference type="SAM" id="SignalP"/>
    </source>
</evidence>
<dbReference type="RefSeq" id="WP_261694224.1">
    <property type="nucleotide sequence ID" value="NZ_CP104694.1"/>
</dbReference>
<accession>A0ABY6BB20</accession>
<organism evidence="2 3">
    <name type="scientific">Tahibacter amnicola</name>
    <dbReference type="NCBI Taxonomy" id="2976241"/>
    <lineage>
        <taxon>Bacteria</taxon>
        <taxon>Pseudomonadati</taxon>
        <taxon>Pseudomonadota</taxon>
        <taxon>Gammaproteobacteria</taxon>
        <taxon>Lysobacterales</taxon>
        <taxon>Rhodanobacteraceae</taxon>
        <taxon>Tahibacter</taxon>
    </lineage>
</organism>
<protein>
    <submittedName>
        <fullName evidence="2">Nuclear transport factor 2 family protein</fullName>
    </submittedName>
</protein>
<reference evidence="2" key="1">
    <citation type="submission" date="2022-09" db="EMBL/GenBank/DDBJ databases">
        <title>Tahibacter sp. nov., isolated from a fresh water.</title>
        <authorList>
            <person name="Baek J.H."/>
            <person name="Lee J.K."/>
            <person name="Kim J.M."/>
            <person name="Jeon C.O."/>
        </authorList>
    </citation>
    <scope>NUCLEOTIDE SEQUENCE</scope>
    <source>
        <strain evidence="2">W38</strain>
    </source>
</reference>
<proteinExistence type="predicted"/>
<feature type="chain" id="PRO_5045543535" evidence="1">
    <location>
        <begin position="21"/>
        <end position="149"/>
    </location>
</feature>
<keyword evidence="1" id="KW-0732">Signal</keyword>
<dbReference type="InterPro" id="IPR039437">
    <property type="entry name" value="FrzH/put_lumazine-bd"/>
</dbReference>
<name>A0ABY6BB20_9GAMM</name>
<feature type="signal peptide" evidence="1">
    <location>
        <begin position="1"/>
        <end position="20"/>
    </location>
</feature>